<proteinExistence type="predicted"/>
<evidence type="ECO:0000313" key="2">
    <source>
        <dbReference type="EMBL" id="VAX26240.1"/>
    </source>
</evidence>
<organism evidence="2">
    <name type="scientific">hydrothermal vent metagenome</name>
    <dbReference type="NCBI Taxonomy" id="652676"/>
    <lineage>
        <taxon>unclassified sequences</taxon>
        <taxon>metagenomes</taxon>
        <taxon>ecological metagenomes</taxon>
    </lineage>
</organism>
<feature type="compositionally biased region" description="Polar residues" evidence="1">
    <location>
        <begin position="146"/>
        <end position="158"/>
    </location>
</feature>
<reference evidence="2" key="1">
    <citation type="submission" date="2018-06" db="EMBL/GenBank/DDBJ databases">
        <authorList>
            <person name="Zhirakovskaya E."/>
        </authorList>
    </citation>
    <scope>NUCLEOTIDE SEQUENCE</scope>
</reference>
<sequence length="158" mass="17123">MKIKSSPKTACLLIFCFLLLVGCETNKVDVRYAGWENVTLVATGLGSIQKEWSISARLQAVQTAKINAYAQLESQANSLNTDTGKKVSAFVEKDKALAQKIAAFVRGAKITQTENVAAGVEIMMELFLGDNFKATLGLSQKRERSPSNPQNGDDSSPH</sequence>
<dbReference type="EMBL" id="UOGF01000007">
    <property type="protein sequence ID" value="VAX26240.1"/>
    <property type="molecule type" value="Genomic_DNA"/>
</dbReference>
<dbReference type="PROSITE" id="PS51257">
    <property type="entry name" value="PROKAR_LIPOPROTEIN"/>
    <property type="match status" value="1"/>
</dbReference>
<accession>A0A3B1CUC1</accession>
<evidence type="ECO:0000256" key="1">
    <source>
        <dbReference type="SAM" id="MobiDB-lite"/>
    </source>
</evidence>
<evidence type="ECO:0008006" key="3">
    <source>
        <dbReference type="Google" id="ProtNLM"/>
    </source>
</evidence>
<feature type="region of interest" description="Disordered" evidence="1">
    <location>
        <begin position="138"/>
        <end position="158"/>
    </location>
</feature>
<name>A0A3B1CUC1_9ZZZZ</name>
<dbReference type="AlphaFoldDB" id="A0A3B1CUC1"/>
<gene>
    <name evidence="2" type="ORF">MNBD_NITROSPIRAE01-1215</name>
</gene>
<protein>
    <recommendedName>
        <fullName evidence="3">Lipoprotein</fullName>
    </recommendedName>
</protein>